<evidence type="ECO:0000256" key="3">
    <source>
        <dbReference type="ARBA" id="ARBA00022989"/>
    </source>
</evidence>
<keyword evidence="3 5" id="KW-1133">Transmembrane helix</keyword>
<dbReference type="EMBL" id="NFZW01000023">
    <property type="protein sequence ID" value="RFA33075.1"/>
    <property type="molecule type" value="Genomic_DNA"/>
</dbReference>
<dbReference type="NCBIfam" id="TIGR03902">
    <property type="entry name" value="rhom_GG_sort"/>
    <property type="match status" value="1"/>
</dbReference>
<reference evidence="8" key="1">
    <citation type="submission" date="2017-05" db="EMBL/GenBank/DDBJ databases">
        <authorList>
            <person name="Sharma S."/>
            <person name="Sidhu C."/>
            <person name="Pinnaka A.K."/>
        </authorList>
    </citation>
    <scope>NUCLEOTIDE SEQUENCE [LARGE SCALE GENOMIC DNA]</scope>
    <source>
        <strain evidence="8">AK93</strain>
    </source>
</reference>
<dbReference type="SUPFAM" id="SSF144091">
    <property type="entry name" value="Rhomboid-like"/>
    <property type="match status" value="1"/>
</dbReference>
<gene>
    <name evidence="7" type="ORF">CAL65_18060</name>
</gene>
<feature type="transmembrane region" description="Helical" evidence="5">
    <location>
        <begin position="168"/>
        <end position="186"/>
    </location>
</feature>
<dbReference type="InterPro" id="IPR023826">
    <property type="entry name" value="Rhom-like_SP_proteobac"/>
</dbReference>
<dbReference type="InterPro" id="IPR022764">
    <property type="entry name" value="Peptidase_S54_rhomboid_dom"/>
</dbReference>
<dbReference type="GO" id="GO:0004252">
    <property type="term" value="F:serine-type endopeptidase activity"/>
    <property type="evidence" value="ECO:0007669"/>
    <property type="project" value="InterPro"/>
</dbReference>
<evidence type="ECO:0000259" key="6">
    <source>
        <dbReference type="Pfam" id="PF01694"/>
    </source>
</evidence>
<dbReference type="GO" id="GO:0016020">
    <property type="term" value="C:membrane"/>
    <property type="evidence" value="ECO:0007669"/>
    <property type="project" value="UniProtKB-SubCell"/>
</dbReference>
<evidence type="ECO:0000313" key="7">
    <source>
        <dbReference type="EMBL" id="RFA33075.1"/>
    </source>
</evidence>
<evidence type="ECO:0000256" key="4">
    <source>
        <dbReference type="ARBA" id="ARBA00023136"/>
    </source>
</evidence>
<evidence type="ECO:0000313" key="8">
    <source>
        <dbReference type="Proteomes" id="UP000256763"/>
    </source>
</evidence>
<feature type="transmembrane region" description="Helical" evidence="5">
    <location>
        <begin position="110"/>
        <end position="130"/>
    </location>
</feature>
<protein>
    <submittedName>
        <fullName evidence="7">Rhombosortase</fullName>
    </submittedName>
</protein>
<accession>A0A3E0WMA6</accession>
<comment type="subcellular location">
    <subcellularLocation>
        <location evidence="1">Membrane</location>
        <topology evidence="1">Multi-pass membrane protein</topology>
    </subcellularLocation>
</comment>
<keyword evidence="8" id="KW-1185">Reference proteome</keyword>
<comment type="caution">
    <text evidence="7">The sequence shown here is derived from an EMBL/GenBank/DDBJ whole genome shotgun (WGS) entry which is preliminary data.</text>
</comment>
<evidence type="ECO:0000256" key="5">
    <source>
        <dbReference type="SAM" id="Phobius"/>
    </source>
</evidence>
<proteinExistence type="predicted"/>
<dbReference type="Proteomes" id="UP000256763">
    <property type="component" value="Unassembled WGS sequence"/>
</dbReference>
<feature type="transmembrane region" description="Helical" evidence="5">
    <location>
        <begin position="52"/>
        <end position="77"/>
    </location>
</feature>
<dbReference type="Gene3D" id="1.20.1540.10">
    <property type="entry name" value="Rhomboid-like"/>
    <property type="match status" value="1"/>
</dbReference>
<dbReference type="InterPro" id="IPR035952">
    <property type="entry name" value="Rhomboid-like_sf"/>
</dbReference>
<organism evidence="7 8">
    <name type="scientific">Alkalilimnicola ehrlichii</name>
    <dbReference type="NCBI Taxonomy" id="351052"/>
    <lineage>
        <taxon>Bacteria</taxon>
        <taxon>Pseudomonadati</taxon>
        <taxon>Pseudomonadota</taxon>
        <taxon>Gammaproteobacteria</taxon>
        <taxon>Chromatiales</taxon>
        <taxon>Ectothiorhodospiraceae</taxon>
        <taxon>Alkalilimnicola</taxon>
    </lineage>
</organism>
<keyword evidence="2 5" id="KW-0812">Transmembrane</keyword>
<keyword evidence="4 5" id="KW-0472">Membrane</keyword>
<dbReference type="AlphaFoldDB" id="A0A3E0WMA6"/>
<feature type="transmembrane region" description="Helical" evidence="5">
    <location>
        <begin position="137"/>
        <end position="156"/>
    </location>
</feature>
<feature type="transmembrane region" description="Helical" evidence="5">
    <location>
        <begin position="84"/>
        <end position="104"/>
    </location>
</feature>
<feature type="domain" description="Peptidase S54 rhomboid" evidence="6">
    <location>
        <begin position="45"/>
        <end position="184"/>
    </location>
</feature>
<sequence>MIAMRAQEALPRLILPLGLGALLLAAYGLDLGASLSYRRDAVLDGRYWLLLSGQFVHIDLAHVSLNAAGLILIWLLWSEQLRTFNGMFIGIWSALSVAFALLLIHPQIVGYAGFSGVLHGLAAGGALLGLRRQPRFNALFLVLLAAKLGWELWGSAPSPHAFDVIVEAHAWGAGGGVIAATMLLTCRRRTASGLAGC</sequence>
<dbReference type="Pfam" id="PF01694">
    <property type="entry name" value="Rhomboid"/>
    <property type="match status" value="1"/>
</dbReference>
<evidence type="ECO:0000256" key="2">
    <source>
        <dbReference type="ARBA" id="ARBA00022692"/>
    </source>
</evidence>
<evidence type="ECO:0000256" key="1">
    <source>
        <dbReference type="ARBA" id="ARBA00004141"/>
    </source>
</evidence>
<name>A0A3E0WMA6_9GAMM</name>